<accession>A0A2T5BX00</accession>
<evidence type="ECO:0000313" key="2">
    <source>
        <dbReference type="Proteomes" id="UP000243859"/>
    </source>
</evidence>
<keyword evidence="2" id="KW-1185">Reference proteome</keyword>
<dbReference type="AlphaFoldDB" id="A0A2T5BX00"/>
<proteinExistence type="predicted"/>
<evidence type="ECO:0000313" key="1">
    <source>
        <dbReference type="EMBL" id="PTN04159.1"/>
    </source>
</evidence>
<comment type="caution">
    <text evidence="1">The sequence shown here is derived from an EMBL/GenBank/DDBJ whole genome shotgun (WGS) entry which is preliminary data.</text>
</comment>
<sequence length="116" mass="12962">MPFFFEAATLSRMRSPITSRSNWAIRHHAAQLAAHDLVGQRIERAARLPAQPTMGQFLDAVAQPKLEVAAAGVRRALPEDGLPLLLQFGHRHRLHRRQFGQDVDPLRLACGRGLRA</sequence>
<dbReference type="Proteomes" id="UP000243859">
    <property type="component" value="Unassembled WGS sequence"/>
</dbReference>
<protein>
    <submittedName>
        <fullName evidence="1">Uncharacterized protein</fullName>
    </submittedName>
</protein>
<dbReference type="EMBL" id="QAAA01000001">
    <property type="protein sequence ID" value="PTN04159.1"/>
    <property type="molecule type" value="Genomic_DNA"/>
</dbReference>
<organism evidence="1 2">
    <name type="scientific">Rhodovulum imhoffii</name>
    <dbReference type="NCBI Taxonomy" id="365340"/>
    <lineage>
        <taxon>Bacteria</taxon>
        <taxon>Pseudomonadati</taxon>
        <taxon>Pseudomonadota</taxon>
        <taxon>Alphaproteobacteria</taxon>
        <taxon>Rhodobacterales</taxon>
        <taxon>Paracoccaceae</taxon>
        <taxon>Rhodovulum</taxon>
    </lineage>
</organism>
<reference evidence="1 2" key="1">
    <citation type="submission" date="2018-04" db="EMBL/GenBank/DDBJ databases">
        <title>Genomic Encyclopedia of Archaeal and Bacterial Type Strains, Phase II (KMG-II): from individual species to whole genera.</title>
        <authorList>
            <person name="Goeker M."/>
        </authorList>
    </citation>
    <scope>NUCLEOTIDE SEQUENCE [LARGE SCALE GENOMIC DNA]</scope>
    <source>
        <strain evidence="1 2">DSM 18064</strain>
    </source>
</reference>
<gene>
    <name evidence="1" type="ORF">C8N32_101358</name>
</gene>
<name>A0A2T5BX00_9RHOB</name>